<dbReference type="EMBL" id="FQWM01000002">
    <property type="protein sequence ID" value="SHG93704.1"/>
    <property type="molecule type" value="Genomic_DNA"/>
</dbReference>
<gene>
    <name evidence="2" type="ORF">SAMN04488044_1645</name>
</gene>
<evidence type="ECO:0000256" key="1">
    <source>
        <dbReference type="SAM" id="SignalP"/>
    </source>
</evidence>
<feature type="signal peptide" evidence="1">
    <location>
        <begin position="1"/>
        <end position="21"/>
    </location>
</feature>
<protein>
    <submittedName>
        <fullName evidence="2">Lipid A oxidase</fullName>
    </submittedName>
</protein>
<accession>A0A1M5NVU9</accession>
<dbReference type="InterPro" id="IPR011250">
    <property type="entry name" value="OMP/PagP_B-barrel"/>
</dbReference>
<dbReference type="SUPFAM" id="SSF56925">
    <property type="entry name" value="OMPA-like"/>
    <property type="match status" value="1"/>
</dbReference>
<feature type="chain" id="PRO_5009912720" evidence="1">
    <location>
        <begin position="22"/>
        <end position="218"/>
    </location>
</feature>
<reference evidence="3" key="1">
    <citation type="submission" date="2016-11" db="EMBL/GenBank/DDBJ databases">
        <authorList>
            <person name="Varghese N."/>
            <person name="Submissions S."/>
        </authorList>
    </citation>
    <scope>NUCLEOTIDE SEQUENCE [LARGE SCALE GENOMIC DNA]</scope>
    <source>
        <strain evidence="3">DSM 28223</strain>
    </source>
</reference>
<organism evidence="2 3">
    <name type="scientific">Cognatishimia maritima</name>
    <dbReference type="NCBI Taxonomy" id="870908"/>
    <lineage>
        <taxon>Bacteria</taxon>
        <taxon>Pseudomonadati</taxon>
        <taxon>Pseudomonadota</taxon>
        <taxon>Alphaproteobacteria</taxon>
        <taxon>Rhodobacterales</taxon>
        <taxon>Paracoccaceae</taxon>
        <taxon>Cognatishimia</taxon>
    </lineage>
</organism>
<keyword evidence="1" id="KW-0732">Signal</keyword>
<dbReference type="Proteomes" id="UP000184211">
    <property type="component" value="Unassembled WGS sequence"/>
</dbReference>
<dbReference type="OrthoDB" id="9810784at2"/>
<dbReference type="STRING" id="870908.SAMN04488044_1645"/>
<evidence type="ECO:0000313" key="3">
    <source>
        <dbReference type="Proteomes" id="UP000184211"/>
    </source>
</evidence>
<dbReference type="AlphaFoldDB" id="A0A1M5NVU9"/>
<dbReference type="Gene3D" id="2.40.160.20">
    <property type="match status" value="1"/>
</dbReference>
<name>A0A1M5NVU9_9RHOB</name>
<sequence>MRNLGMKAAVATVILATPAAAEMEVSFYFGSQSVPHSVLSGDLDGTPVNRTIAWEGKSFSPPPYYGVKAAYWRDSGWGYGVELTHAKAYASDADRAALGLDTLEFTDGHNIITANIHRRWEDLWWNGRLTPFVTAGLGVAVPHVDIQPTGEAHTFGYQLTGPAARLGVGVSMDLTERMSAYTEYQFTYSDNKVELDSGGTLETSLITNALNFGINYSF</sequence>
<dbReference type="RefSeq" id="WP_072792349.1">
    <property type="nucleotide sequence ID" value="NZ_FQWM01000002.1"/>
</dbReference>
<evidence type="ECO:0000313" key="2">
    <source>
        <dbReference type="EMBL" id="SHG93704.1"/>
    </source>
</evidence>
<keyword evidence="3" id="KW-1185">Reference proteome</keyword>
<proteinExistence type="predicted"/>